<dbReference type="InterPro" id="IPR043129">
    <property type="entry name" value="ATPase_NBD"/>
</dbReference>
<keyword evidence="3" id="KW-1185">Reference proteome</keyword>
<proteinExistence type="predicted"/>
<dbReference type="Gene3D" id="3.30.420.40">
    <property type="match status" value="1"/>
</dbReference>
<dbReference type="Gene3D" id="3.30.420.150">
    <property type="entry name" value="Exopolyphosphatase. Domain 2"/>
    <property type="match status" value="1"/>
</dbReference>
<protein>
    <submittedName>
        <fullName evidence="2">Truncated exopolyphosphatase</fullName>
    </submittedName>
</protein>
<dbReference type="SUPFAM" id="SSF53067">
    <property type="entry name" value="Actin-like ATPase domain"/>
    <property type="match status" value="2"/>
</dbReference>
<dbReference type="PANTHER" id="PTHR30005:SF13">
    <property type="entry name" value="EXOPOLYPHOSPHATASE 2"/>
    <property type="match status" value="1"/>
</dbReference>
<reference evidence="2 3" key="1">
    <citation type="submission" date="2012-02" db="EMBL/GenBank/DDBJ databases">
        <title>Complete genome sequence of Bifidobacterium bifidum JCM 1255.</title>
        <authorList>
            <person name="Toh H."/>
            <person name="Oshima K."/>
            <person name="Morita H."/>
            <person name="Hattori M."/>
        </authorList>
    </citation>
    <scope>NUCLEOTIDE SEQUENCE [LARGE SCALE GENOMIC DNA]</scope>
    <source>
        <strain evidence="2 3">JCM 1255</strain>
    </source>
</reference>
<organism evidence="2 3">
    <name type="scientific">Bifidobacterium bifidum ATCC 29521 = JCM 1255 = DSM 20456</name>
    <dbReference type="NCBI Taxonomy" id="500634"/>
    <lineage>
        <taxon>Bacteria</taxon>
        <taxon>Bacillati</taxon>
        <taxon>Actinomycetota</taxon>
        <taxon>Actinomycetes</taxon>
        <taxon>Bifidobacteriales</taxon>
        <taxon>Bifidobacteriaceae</taxon>
        <taxon>Bifidobacterium</taxon>
    </lineage>
</organism>
<name>A0ABN5UY69_BIFBI</name>
<evidence type="ECO:0000259" key="1">
    <source>
        <dbReference type="Pfam" id="PF02541"/>
    </source>
</evidence>
<dbReference type="InterPro" id="IPR003695">
    <property type="entry name" value="Ppx_GppA_N"/>
</dbReference>
<dbReference type="PANTHER" id="PTHR30005">
    <property type="entry name" value="EXOPOLYPHOSPHATASE"/>
    <property type="match status" value="1"/>
</dbReference>
<dbReference type="InterPro" id="IPR050273">
    <property type="entry name" value="GppA/Ppx_hydrolase"/>
</dbReference>
<dbReference type="EMBL" id="AP012323">
    <property type="protein sequence ID" value="BAQ97916.1"/>
    <property type="molecule type" value="Genomic_DNA"/>
</dbReference>
<evidence type="ECO:0000313" key="3">
    <source>
        <dbReference type="Proteomes" id="UP000035063"/>
    </source>
</evidence>
<dbReference type="Pfam" id="PF02541">
    <property type="entry name" value="Ppx-GppA"/>
    <property type="match status" value="1"/>
</dbReference>
<accession>A0ABN5UY69</accession>
<sequence>MKSVTVAGIDCGTNSIRLKIARVDDQGMHEIVPRILRVIRLGQDVDKTHRFAQDALDRAYTAAAEFAGVLAQHPVDAIRFVATSATRDAVNRDTFEDGIEQILGVRPEVIPGTEEADLSFLGATSVVSRGELEPPYLVVDLGGGSTELVLGGDGIDAPSTQVQAAFSMDIGSVRMTERHLRHDPPSETEIAEAIADIDEHIDEAFRMVPAGRTRTIIGVSGTVPR</sequence>
<feature type="domain" description="Ppx/GppA phosphatase N-terminal" evidence="1">
    <location>
        <begin position="20"/>
        <end position="222"/>
    </location>
</feature>
<reference evidence="3" key="2">
    <citation type="journal article" date="2015" name="J. Biotechnol.">
        <title>Complete genome sequence of Bifidobacterium bifidum JCM 1255(T) isolated from feces of a breast-fed infant.</title>
        <authorList>
            <person name="Morita H."/>
            <person name="Toh H."/>
            <person name="Oshima K."/>
            <person name="Nakano A."/>
            <person name="Shindo C."/>
            <person name="Komiya K."/>
            <person name="Arakawa K."/>
            <person name="Suda W."/>
            <person name="Honda K."/>
            <person name="Hattori M."/>
        </authorList>
    </citation>
    <scope>NUCLEOTIDE SEQUENCE [LARGE SCALE GENOMIC DNA]</scope>
    <source>
        <strain evidence="3">JCM 1255</strain>
    </source>
</reference>
<gene>
    <name evidence="2" type="ORF">BBBF_0709</name>
</gene>
<evidence type="ECO:0000313" key="2">
    <source>
        <dbReference type="EMBL" id="BAQ97916.1"/>
    </source>
</evidence>
<dbReference type="Proteomes" id="UP000035063">
    <property type="component" value="Chromosome"/>
</dbReference>